<dbReference type="GO" id="GO:0016887">
    <property type="term" value="F:ATP hydrolysis activity"/>
    <property type="evidence" value="ECO:0007669"/>
    <property type="project" value="InterPro"/>
</dbReference>
<dbReference type="InterPro" id="IPR027417">
    <property type="entry name" value="P-loop_NTPase"/>
</dbReference>
<dbReference type="PANTHER" id="PTHR43335:SF4">
    <property type="entry name" value="ABC TRANSPORTER, ATP-BINDING PROTEIN"/>
    <property type="match status" value="1"/>
</dbReference>
<dbReference type="PROSITE" id="PS50893">
    <property type="entry name" value="ABC_TRANSPORTER_2"/>
    <property type="match status" value="1"/>
</dbReference>
<dbReference type="Pfam" id="PF00005">
    <property type="entry name" value="ABC_tran"/>
    <property type="match status" value="1"/>
</dbReference>
<reference evidence="6 7" key="1">
    <citation type="submission" date="2018-06" db="EMBL/GenBank/DDBJ databases">
        <title>Extensive metabolic versatility and redundancy in microbially diverse, dynamic hydrothermal sediments.</title>
        <authorList>
            <person name="Dombrowski N."/>
            <person name="Teske A."/>
            <person name="Baker B.J."/>
        </authorList>
    </citation>
    <scope>NUCLEOTIDE SEQUENCE [LARGE SCALE GENOMIC DNA]</scope>
    <source>
        <strain evidence="6">B35_G9</strain>
    </source>
</reference>
<organism evidence="6 7">
    <name type="scientific">candidate division TA06 bacterium</name>
    <dbReference type="NCBI Taxonomy" id="2250710"/>
    <lineage>
        <taxon>Bacteria</taxon>
        <taxon>Bacteria division TA06</taxon>
    </lineage>
</organism>
<dbReference type="SMART" id="SM00382">
    <property type="entry name" value="AAA"/>
    <property type="match status" value="1"/>
</dbReference>
<dbReference type="Proteomes" id="UP000282321">
    <property type="component" value="Unassembled WGS sequence"/>
</dbReference>
<evidence type="ECO:0000313" key="6">
    <source>
        <dbReference type="EMBL" id="RKX67396.1"/>
    </source>
</evidence>
<proteinExistence type="inferred from homology"/>
<feature type="domain" description="ABC transporter" evidence="5">
    <location>
        <begin position="5"/>
        <end position="241"/>
    </location>
</feature>
<dbReference type="AlphaFoldDB" id="A0A660SA02"/>
<dbReference type="InterPro" id="IPR017871">
    <property type="entry name" value="ABC_transporter-like_CS"/>
</dbReference>
<keyword evidence="2" id="KW-0813">Transport</keyword>
<sequence>MTEILKAEHLSKIYKSPFFRINHRGIRDVSFSVNEGEIFGFLGPNGAGKTTTLKIIVGIHRADSGRVFVKNIPINDIEYKKHIGFLPENPYFHNYLSAEEFLSITGALYGLNGKKLRERIKEVLEKVGLTKYELRGKRIKNFSKGMIQRLGIAQAIIHEPEIVILDEPLSGLDPIGRKEVRDVILDLKKEGKTVFFSSHILQDVEMICDRVAIIADGKIIKTGILEEMLVKKDGAYEVKLALKESSSFDVIKKFGEISDIEGNTVFVYVDNEESKDKLLETIVKDGFGKILKVNPLHKSLEDEFMRLFNIEEKNEA</sequence>
<evidence type="ECO:0000256" key="3">
    <source>
        <dbReference type="ARBA" id="ARBA00022741"/>
    </source>
</evidence>
<dbReference type="Gene3D" id="3.40.50.300">
    <property type="entry name" value="P-loop containing nucleotide triphosphate hydrolases"/>
    <property type="match status" value="1"/>
</dbReference>
<comment type="similarity">
    <text evidence="1">Belongs to the ABC transporter superfamily.</text>
</comment>
<evidence type="ECO:0000256" key="2">
    <source>
        <dbReference type="ARBA" id="ARBA00022448"/>
    </source>
</evidence>
<dbReference type="EMBL" id="QNBC01000020">
    <property type="protein sequence ID" value="RKX67396.1"/>
    <property type="molecule type" value="Genomic_DNA"/>
</dbReference>
<dbReference type="InterPro" id="IPR003593">
    <property type="entry name" value="AAA+_ATPase"/>
</dbReference>
<accession>A0A660SA02</accession>
<dbReference type="GO" id="GO:0005524">
    <property type="term" value="F:ATP binding"/>
    <property type="evidence" value="ECO:0007669"/>
    <property type="project" value="UniProtKB-KW"/>
</dbReference>
<dbReference type="SUPFAM" id="SSF52540">
    <property type="entry name" value="P-loop containing nucleoside triphosphate hydrolases"/>
    <property type="match status" value="1"/>
</dbReference>
<dbReference type="PANTHER" id="PTHR43335">
    <property type="entry name" value="ABC TRANSPORTER, ATP-BINDING PROTEIN"/>
    <property type="match status" value="1"/>
</dbReference>
<protein>
    <submittedName>
        <fullName evidence="6">ABC transporter ATP-binding protein</fullName>
    </submittedName>
</protein>
<dbReference type="InterPro" id="IPR003439">
    <property type="entry name" value="ABC_transporter-like_ATP-bd"/>
</dbReference>
<evidence type="ECO:0000256" key="1">
    <source>
        <dbReference type="ARBA" id="ARBA00005417"/>
    </source>
</evidence>
<keyword evidence="4 6" id="KW-0067">ATP-binding</keyword>
<evidence type="ECO:0000313" key="7">
    <source>
        <dbReference type="Proteomes" id="UP000282321"/>
    </source>
</evidence>
<evidence type="ECO:0000256" key="4">
    <source>
        <dbReference type="ARBA" id="ARBA00022840"/>
    </source>
</evidence>
<name>A0A660SA02_UNCT6</name>
<dbReference type="PROSITE" id="PS00211">
    <property type="entry name" value="ABC_TRANSPORTER_1"/>
    <property type="match status" value="1"/>
</dbReference>
<gene>
    <name evidence="6" type="ORF">DRP44_02405</name>
</gene>
<keyword evidence="3" id="KW-0547">Nucleotide-binding</keyword>
<comment type="caution">
    <text evidence="6">The sequence shown here is derived from an EMBL/GenBank/DDBJ whole genome shotgun (WGS) entry which is preliminary data.</text>
</comment>
<evidence type="ECO:0000259" key="5">
    <source>
        <dbReference type="PROSITE" id="PS50893"/>
    </source>
</evidence>